<sequence length="47" mass="5533">MYKLCKHLLYAIVLILCIISEDIWNKLNCIAIFLYLKVSLTDGDDWN</sequence>
<accession>A0A1H0P5M0</accession>
<reference evidence="1 2" key="1">
    <citation type="submission" date="2016-10" db="EMBL/GenBank/DDBJ databases">
        <authorList>
            <person name="de Groot N.N."/>
        </authorList>
    </citation>
    <scope>NUCLEOTIDE SEQUENCE [LARGE SCALE GENOMIC DNA]</scope>
    <source>
        <strain evidence="1 2">S137</strain>
    </source>
</reference>
<proteinExistence type="predicted"/>
<name>A0A1H0P5M0_SELRU</name>
<dbReference type="AlphaFoldDB" id="A0A1H0P5M0"/>
<evidence type="ECO:0000313" key="2">
    <source>
        <dbReference type="Proteomes" id="UP000182412"/>
    </source>
</evidence>
<dbReference type="Proteomes" id="UP000182412">
    <property type="component" value="Unassembled WGS sequence"/>
</dbReference>
<gene>
    <name evidence="1" type="ORF">SAMN05216366_104121</name>
</gene>
<evidence type="ECO:0000313" key="1">
    <source>
        <dbReference type="EMBL" id="SDP00261.1"/>
    </source>
</evidence>
<organism evidence="1 2">
    <name type="scientific">Selenomonas ruminantium</name>
    <dbReference type="NCBI Taxonomy" id="971"/>
    <lineage>
        <taxon>Bacteria</taxon>
        <taxon>Bacillati</taxon>
        <taxon>Bacillota</taxon>
        <taxon>Negativicutes</taxon>
        <taxon>Selenomonadales</taxon>
        <taxon>Selenomonadaceae</taxon>
        <taxon>Selenomonas</taxon>
    </lineage>
</organism>
<dbReference type="EMBL" id="FNJQ01000004">
    <property type="protein sequence ID" value="SDP00261.1"/>
    <property type="molecule type" value="Genomic_DNA"/>
</dbReference>
<protein>
    <submittedName>
        <fullName evidence="1">Uncharacterized protein</fullName>
    </submittedName>
</protein>